<proteinExistence type="predicted"/>
<feature type="domain" description="Nudix hydrolase" evidence="1">
    <location>
        <begin position="162"/>
        <end position="311"/>
    </location>
</feature>
<dbReference type="PANTHER" id="PTHR13622:SF8">
    <property type="entry name" value="THIAMIN PYROPHOSPHOKINASE 1"/>
    <property type="match status" value="1"/>
</dbReference>
<reference evidence="3" key="1">
    <citation type="submission" date="2017-01" db="EMBL/GenBank/DDBJ databases">
        <authorList>
            <person name="Wang Y."/>
            <person name="White M."/>
            <person name="Kvist S."/>
            <person name="Moncalvo J.-M."/>
        </authorList>
    </citation>
    <scope>NUCLEOTIDE SEQUENCE [LARGE SCALE GENOMIC DNA]</scope>
    <source>
        <strain evidence="3">COL-18-3</strain>
    </source>
</reference>
<dbReference type="SUPFAM" id="SSF55811">
    <property type="entry name" value="Nudix"/>
    <property type="match status" value="1"/>
</dbReference>
<dbReference type="Proteomes" id="UP000188320">
    <property type="component" value="Unassembled WGS sequence"/>
</dbReference>
<sequence length="345" mass="39104">MKFKTLLEAVNFCNSVQYKDIDFQNEYHEFIVDGTSVGAIKNMYIGDIEQYIADRANNLPLFKVTTTTGCGNTTNVKKIVTFADWCNSRTLREHHVATFLSFMREKGCWECLKKWRDELYPIYGCKSEKDRVFLYLERAAAQVFGIRTYGVHLNGYVIDKSVKITASNPIEFSRLRGEQTKMWVAKRSNAPKKTYPGMLDQIVAGGISAGESPQSSLVRECFEEAGGIDINKSIETGKCIPAGTIQYYFEGNKLLGLQPETQYVYDVEMEPSVVPFSVDDEVESFQLLTINEILDNRLLSFEFKPNCLLVVVDFLIRHGFITASNEPEYLNIIDSLHAPLPFPGP</sequence>
<dbReference type="InterPro" id="IPR031804">
    <property type="entry name" value="DUF4743"/>
</dbReference>
<dbReference type="InterPro" id="IPR015797">
    <property type="entry name" value="NUDIX_hydrolase-like_dom_sf"/>
</dbReference>
<evidence type="ECO:0000313" key="3">
    <source>
        <dbReference type="Proteomes" id="UP000188320"/>
    </source>
</evidence>
<dbReference type="InterPro" id="IPR000086">
    <property type="entry name" value="NUDIX_hydrolase_dom"/>
</dbReference>
<dbReference type="EMBL" id="LSSK01000037">
    <property type="protein sequence ID" value="OMH85865.1"/>
    <property type="molecule type" value="Genomic_DNA"/>
</dbReference>
<evidence type="ECO:0000313" key="2">
    <source>
        <dbReference type="EMBL" id="OMH85865.1"/>
    </source>
</evidence>
<dbReference type="Pfam" id="PF15916">
    <property type="entry name" value="DUF4743"/>
    <property type="match status" value="1"/>
</dbReference>
<dbReference type="GO" id="GO:0044715">
    <property type="term" value="F:8-oxo-dGDP phosphatase activity"/>
    <property type="evidence" value="ECO:0007669"/>
    <property type="project" value="TreeGrafter"/>
</dbReference>
<dbReference type="AlphaFoldDB" id="A0A1R1PY14"/>
<dbReference type="PANTHER" id="PTHR13622">
    <property type="entry name" value="THIAMIN PYROPHOSPHOKINASE"/>
    <property type="match status" value="1"/>
</dbReference>
<name>A0A1R1PY14_ZANCU</name>
<dbReference type="Pfam" id="PF00293">
    <property type="entry name" value="NUDIX"/>
    <property type="match status" value="1"/>
</dbReference>
<evidence type="ECO:0000259" key="1">
    <source>
        <dbReference type="PROSITE" id="PS51462"/>
    </source>
</evidence>
<dbReference type="PROSITE" id="PS51462">
    <property type="entry name" value="NUDIX"/>
    <property type="match status" value="1"/>
</dbReference>
<organism evidence="2 3">
    <name type="scientific">Zancudomyces culisetae</name>
    <name type="common">Gut fungus</name>
    <name type="synonym">Smittium culisetae</name>
    <dbReference type="NCBI Taxonomy" id="1213189"/>
    <lineage>
        <taxon>Eukaryota</taxon>
        <taxon>Fungi</taxon>
        <taxon>Fungi incertae sedis</taxon>
        <taxon>Zoopagomycota</taxon>
        <taxon>Kickxellomycotina</taxon>
        <taxon>Harpellomycetes</taxon>
        <taxon>Harpellales</taxon>
        <taxon>Legeriomycetaceae</taxon>
        <taxon>Zancudomyces</taxon>
    </lineage>
</organism>
<protein>
    <recommendedName>
        <fullName evidence="1">Nudix hydrolase domain-containing protein</fullName>
    </recommendedName>
</protein>
<accession>A0A1R1PY14</accession>
<dbReference type="OrthoDB" id="10261522at2759"/>
<dbReference type="Gene3D" id="3.90.79.10">
    <property type="entry name" value="Nucleoside Triphosphate Pyrophosphohydrolase"/>
    <property type="match status" value="1"/>
</dbReference>
<gene>
    <name evidence="2" type="ORF">AX774_g580</name>
</gene>
<dbReference type="FunFam" id="3.90.79.10:FF:000019">
    <property type="entry name" value="Thiamin pyrophosphokinase, putative"/>
    <property type="match status" value="1"/>
</dbReference>
<comment type="caution">
    <text evidence="2">The sequence shown here is derived from an EMBL/GenBank/DDBJ whole genome shotgun (WGS) entry which is preliminary data.</text>
</comment>
<dbReference type="CDD" id="cd03676">
    <property type="entry name" value="NUDIX_Tnr3_like"/>
    <property type="match status" value="1"/>
</dbReference>
<keyword evidence="3" id="KW-1185">Reference proteome</keyword>